<reference evidence="1" key="1">
    <citation type="submission" date="2016-11" db="EMBL/GenBank/DDBJ databases">
        <title>The genome sequence of Colletotrichum cuscutae.</title>
        <authorList>
            <person name="Baroncelli R."/>
        </authorList>
    </citation>
    <scope>NUCLEOTIDE SEQUENCE</scope>
    <source>
        <strain evidence="1">IMI 304802</strain>
    </source>
</reference>
<sequence length="57" mass="6243">MRPGFQATLCRTTSHRSLGILLTIILANTKPVTSFTLVYTGTSLDELWFGLFVSPLG</sequence>
<protein>
    <submittedName>
        <fullName evidence="1">Uncharacterized protein</fullName>
    </submittedName>
</protein>
<keyword evidence="2" id="KW-1185">Reference proteome</keyword>
<comment type="caution">
    <text evidence="1">The sequence shown here is derived from an EMBL/GenBank/DDBJ whole genome shotgun (WGS) entry which is preliminary data.</text>
</comment>
<dbReference type="EMBL" id="MPDP01000079">
    <property type="protein sequence ID" value="KAK1484303.1"/>
    <property type="molecule type" value="Genomic_DNA"/>
</dbReference>
<dbReference type="Proteomes" id="UP001239213">
    <property type="component" value="Unassembled WGS sequence"/>
</dbReference>
<evidence type="ECO:0000313" key="1">
    <source>
        <dbReference type="EMBL" id="KAK1484303.1"/>
    </source>
</evidence>
<name>A0AAI9VDL7_9PEZI</name>
<evidence type="ECO:0000313" key="2">
    <source>
        <dbReference type="Proteomes" id="UP001239213"/>
    </source>
</evidence>
<gene>
    <name evidence="1" type="ORF">CCUS01_04015</name>
</gene>
<organism evidence="1 2">
    <name type="scientific">Colletotrichum cuscutae</name>
    <dbReference type="NCBI Taxonomy" id="1209917"/>
    <lineage>
        <taxon>Eukaryota</taxon>
        <taxon>Fungi</taxon>
        <taxon>Dikarya</taxon>
        <taxon>Ascomycota</taxon>
        <taxon>Pezizomycotina</taxon>
        <taxon>Sordariomycetes</taxon>
        <taxon>Hypocreomycetidae</taxon>
        <taxon>Glomerellales</taxon>
        <taxon>Glomerellaceae</taxon>
        <taxon>Colletotrichum</taxon>
        <taxon>Colletotrichum acutatum species complex</taxon>
    </lineage>
</organism>
<accession>A0AAI9VDL7</accession>
<proteinExistence type="predicted"/>
<dbReference type="AlphaFoldDB" id="A0AAI9VDL7"/>